<protein>
    <recommendedName>
        <fullName evidence="4">DUF3606 domain-containing protein</fullName>
    </recommendedName>
</protein>
<feature type="region of interest" description="Disordered" evidence="1">
    <location>
        <begin position="47"/>
        <end position="66"/>
    </location>
</feature>
<feature type="compositionally biased region" description="Basic residues" evidence="1">
    <location>
        <begin position="54"/>
        <end position="66"/>
    </location>
</feature>
<dbReference type="AlphaFoldDB" id="M5ENC2"/>
<accession>M5ENC2</accession>
<reference evidence="2 3" key="1">
    <citation type="submission" date="2013-02" db="EMBL/GenBank/DDBJ databases">
        <authorList>
            <person name="Genoscope - CEA"/>
        </authorList>
    </citation>
    <scope>NUCLEOTIDE SEQUENCE [LARGE SCALE GENOMIC DNA]</scope>
    <source>
        <strain evidence="2 3">STM 2683</strain>
    </source>
</reference>
<dbReference type="Proteomes" id="UP000012062">
    <property type="component" value="Unassembled WGS sequence"/>
</dbReference>
<evidence type="ECO:0000313" key="3">
    <source>
        <dbReference type="Proteomes" id="UP000012062"/>
    </source>
</evidence>
<keyword evidence="3" id="KW-1185">Reference proteome</keyword>
<comment type="caution">
    <text evidence="2">The sequence shown here is derived from an EMBL/GenBank/DDBJ whole genome shotgun (WGS) entry which is preliminary data.</text>
</comment>
<proteinExistence type="predicted"/>
<evidence type="ECO:0008006" key="4">
    <source>
        <dbReference type="Google" id="ProtNLM"/>
    </source>
</evidence>
<sequence length="66" mass="7735">MSRRKPKSRDKEQRISAELIFEASYFARKCGLTKEEAVELMIGDHITIDNNRGRSAKPTRNRKSRR</sequence>
<name>M5ENC2_9HYPH</name>
<dbReference type="STRING" id="1297569.MESS2_1640003"/>
<dbReference type="EMBL" id="CAUM01000073">
    <property type="protein sequence ID" value="CCV05675.1"/>
    <property type="molecule type" value="Genomic_DNA"/>
</dbReference>
<organism evidence="2 3">
    <name type="scientific">Mesorhizobium metallidurans STM 2683</name>
    <dbReference type="NCBI Taxonomy" id="1297569"/>
    <lineage>
        <taxon>Bacteria</taxon>
        <taxon>Pseudomonadati</taxon>
        <taxon>Pseudomonadota</taxon>
        <taxon>Alphaproteobacteria</taxon>
        <taxon>Hyphomicrobiales</taxon>
        <taxon>Phyllobacteriaceae</taxon>
        <taxon>Mesorhizobium</taxon>
    </lineage>
</organism>
<evidence type="ECO:0000256" key="1">
    <source>
        <dbReference type="SAM" id="MobiDB-lite"/>
    </source>
</evidence>
<gene>
    <name evidence="2" type="ORF">MESS2_1640003</name>
</gene>
<evidence type="ECO:0000313" key="2">
    <source>
        <dbReference type="EMBL" id="CCV05675.1"/>
    </source>
</evidence>